<dbReference type="RefSeq" id="WP_063361945.1">
    <property type="nucleotide sequence ID" value="NZ_AUXZ01000074.1"/>
</dbReference>
<dbReference type="InterPro" id="IPR012659">
    <property type="entry name" value="CHP02444"/>
</dbReference>
<gene>
    <name evidence="1" type="ORF">N476_16360</name>
</gene>
<organism evidence="1 2">
    <name type="scientific">Pseudoalteromonas luteoviolacea H33</name>
    <dbReference type="NCBI Taxonomy" id="1365251"/>
    <lineage>
        <taxon>Bacteria</taxon>
        <taxon>Pseudomonadati</taxon>
        <taxon>Pseudomonadota</taxon>
        <taxon>Gammaproteobacteria</taxon>
        <taxon>Alteromonadales</taxon>
        <taxon>Pseudoalteromonadaceae</taxon>
        <taxon>Pseudoalteromonas</taxon>
    </lineage>
</organism>
<evidence type="ECO:0000313" key="1">
    <source>
        <dbReference type="EMBL" id="KZN50419.1"/>
    </source>
</evidence>
<evidence type="ECO:0008006" key="3">
    <source>
        <dbReference type="Google" id="ProtNLM"/>
    </source>
</evidence>
<dbReference type="PATRIC" id="fig|1365251.3.peg.2486"/>
<dbReference type="NCBIfam" id="TIGR02444">
    <property type="entry name" value="TIGR02444 family protein"/>
    <property type="match status" value="1"/>
</dbReference>
<dbReference type="Proteomes" id="UP000076503">
    <property type="component" value="Unassembled WGS sequence"/>
</dbReference>
<dbReference type="Pfam" id="PF09523">
    <property type="entry name" value="DUF2390"/>
    <property type="match status" value="1"/>
</dbReference>
<name>A0A162AIF0_9GAMM</name>
<accession>A0A162AIF0</accession>
<dbReference type="AlphaFoldDB" id="A0A162AIF0"/>
<comment type="caution">
    <text evidence="1">The sequence shown here is derived from an EMBL/GenBank/DDBJ whole genome shotgun (WGS) entry which is preliminary data.</text>
</comment>
<protein>
    <recommendedName>
        <fullName evidence="3">TIGR02444 family protein</fullName>
    </recommendedName>
</protein>
<proteinExistence type="predicted"/>
<sequence>MLSPDSFWRFACDVYRNTQVQQVLLECQDLHGKNVNLCLLLDYLTTYSIQLTELQVQALAACAADTDKTLLHPYRTTRQQVKKHFDDYPEYATLRKSLLSTELELEKLQQHCLIELVTGFDLERSVQQVSNLELYLPKQLVTRFEYAKT</sequence>
<dbReference type="OrthoDB" id="6293166at2"/>
<reference evidence="1 2" key="1">
    <citation type="submission" date="2013-07" db="EMBL/GenBank/DDBJ databases">
        <title>Comparative Genomic and Metabolomic Analysis of Twelve Strains of Pseudoalteromonas luteoviolacea.</title>
        <authorList>
            <person name="Vynne N.G."/>
            <person name="Mansson M."/>
            <person name="Gram L."/>
        </authorList>
    </citation>
    <scope>NUCLEOTIDE SEQUENCE [LARGE SCALE GENOMIC DNA]</scope>
    <source>
        <strain evidence="1 2">H33</strain>
    </source>
</reference>
<dbReference type="EMBL" id="AUXZ01000074">
    <property type="protein sequence ID" value="KZN50419.1"/>
    <property type="molecule type" value="Genomic_DNA"/>
</dbReference>
<evidence type="ECO:0000313" key="2">
    <source>
        <dbReference type="Proteomes" id="UP000076503"/>
    </source>
</evidence>